<sequence>MEEMNKMNLSRRGFLKTAALAGAALAMPGGLDNVFAAGTKQQPETSGKDTDAAHITGHRVLGTGKAAFEVSALGFGVMGMTYNRSQHPDKKQCIRLLHEAVDRGVTLFDTAIIYGPLNNEELAGEALSEFKGKINVTTKFGHEVINGKGTGRQDSRPQTIRRYCEESLRRLRLDSLPMFYQHRADPNVSAEEVASTIADLMKEGKVQHWGMCEVSPETIRKAHAVCPLTAIQSEYHLMHRLVEDNGVLDTCRELGIGFVPYSPINRGFLGGCINEYTVFDSNNDNRQTLPRFQPEAMRANMRIVNTLQAFGRTRGMTSTQVALGWLLQKAPWIVPIPGTTKLSHLEENLRTLEFALSPEEWEELEKAVATIPVVGDRYNAEQQRQVER</sequence>
<dbReference type="PANTHER" id="PTHR43625:SF77">
    <property type="entry name" value="ALDO-KETO REDUCTASE"/>
    <property type="match status" value="1"/>
</dbReference>
<protein>
    <submittedName>
        <fullName evidence="3">Aldo/keto reductase</fullName>
    </submittedName>
</protein>
<dbReference type="AlphaFoldDB" id="A0A120A1E8"/>
<proteinExistence type="predicted"/>
<evidence type="ECO:0000256" key="1">
    <source>
        <dbReference type="ARBA" id="ARBA00023002"/>
    </source>
</evidence>
<dbReference type="RefSeq" id="WP_029328637.1">
    <property type="nucleotide sequence ID" value="NZ_CABMLT010000020.1"/>
</dbReference>
<dbReference type="Proteomes" id="UP000448877">
    <property type="component" value="Unassembled WGS sequence"/>
</dbReference>
<dbReference type="InterPro" id="IPR006311">
    <property type="entry name" value="TAT_signal"/>
</dbReference>
<dbReference type="SUPFAM" id="SSF51430">
    <property type="entry name" value="NAD(P)-linked oxidoreductase"/>
    <property type="match status" value="1"/>
</dbReference>
<dbReference type="PANTHER" id="PTHR43625">
    <property type="entry name" value="AFLATOXIN B1 ALDEHYDE REDUCTASE"/>
    <property type="match status" value="1"/>
</dbReference>
<dbReference type="InterPro" id="IPR023210">
    <property type="entry name" value="NADP_OxRdtase_dom"/>
</dbReference>
<organism evidence="3 4">
    <name type="scientific">Bacteroides cellulosilyticus</name>
    <dbReference type="NCBI Taxonomy" id="246787"/>
    <lineage>
        <taxon>Bacteria</taxon>
        <taxon>Pseudomonadati</taxon>
        <taxon>Bacteroidota</taxon>
        <taxon>Bacteroidia</taxon>
        <taxon>Bacteroidales</taxon>
        <taxon>Bacteroidaceae</taxon>
        <taxon>Bacteroides</taxon>
    </lineage>
</organism>
<accession>A0A120A1E8</accession>
<name>A0A120A1E8_9BACE</name>
<dbReference type="NCBIfam" id="TIGR01409">
    <property type="entry name" value="TAT_signal_seq"/>
    <property type="match status" value="1"/>
</dbReference>
<evidence type="ECO:0000259" key="2">
    <source>
        <dbReference type="Pfam" id="PF00248"/>
    </source>
</evidence>
<dbReference type="CDD" id="cd19078">
    <property type="entry name" value="AKR_AKR13C1_2"/>
    <property type="match status" value="1"/>
</dbReference>
<dbReference type="InterPro" id="IPR050791">
    <property type="entry name" value="Aldo-Keto_reductase"/>
</dbReference>
<dbReference type="InterPro" id="IPR036812">
    <property type="entry name" value="NAD(P)_OxRdtase_dom_sf"/>
</dbReference>
<dbReference type="PROSITE" id="PS51318">
    <property type="entry name" value="TAT"/>
    <property type="match status" value="1"/>
</dbReference>
<keyword evidence="1" id="KW-0560">Oxidoreductase</keyword>
<dbReference type="Pfam" id="PF10518">
    <property type="entry name" value="TAT_signal"/>
    <property type="match status" value="1"/>
</dbReference>
<dbReference type="InterPro" id="IPR019546">
    <property type="entry name" value="TAT_signal_bac_arc"/>
</dbReference>
<dbReference type="GeneID" id="66308572"/>
<comment type="caution">
    <text evidence="3">The sequence shown here is derived from an EMBL/GenBank/DDBJ whole genome shotgun (WGS) entry which is preliminary data.</text>
</comment>
<dbReference type="GO" id="GO:0005737">
    <property type="term" value="C:cytoplasm"/>
    <property type="evidence" value="ECO:0007669"/>
    <property type="project" value="TreeGrafter"/>
</dbReference>
<dbReference type="GO" id="GO:0016491">
    <property type="term" value="F:oxidoreductase activity"/>
    <property type="evidence" value="ECO:0007669"/>
    <property type="project" value="UniProtKB-KW"/>
</dbReference>
<reference evidence="3 4" key="1">
    <citation type="journal article" date="2019" name="Nat. Med.">
        <title>A library of human gut bacterial isolates paired with longitudinal multiomics data enables mechanistic microbiome research.</title>
        <authorList>
            <person name="Poyet M."/>
            <person name="Groussin M."/>
            <person name="Gibbons S.M."/>
            <person name="Avila-Pacheco J."/>
            <person name="Jiang X."/>
            <person name="Kearney S.M."/>
            <person name="Perrotta A.R."/>
            <person name="Berdy B."/>
            <person name="Zhao S."/>
            <person name="Lieberman T.D."/>
            <person name="Swanson P.K."/>
            <person name="Smith M."/>
            <person name="Roesemann S."/>
            <person name="Alexander J.E."/>
            <person name="Rich S.A."/>
            <person name="Livny J."/>
            <person name="Vlamakis H."/>
            <person name="Clish C."/>
            <person name="Bullock K."/>
            <person name="Deik A."/>
            <person name="Scott J."/>
            <person name="Pierce K.A."/>
            <person name="Xavier R.J."/>
            <person name="Alm E.J."/>
        </authorList>
    </citation>
    <scope>NUCLEOTIDE SEQUENCE [LARGE SCALE GENOMIC DNA]</scope>
    <source>
        <strain evidence="3 4">BIOML-A6</strain>
    </source>
</reference>
<feature type="domain" description="NADP-dependent oxidoreductase" evidence="2">
    <location>
        <begin position="73"/>
        <end position="367"/>
    </location>
</feature>
<dbReference type="Pfam" id="PF00248">
    <property type="entry name" value="Aldo_ket_red"/>
    <property type="match status" value="1"/>
</dbReference>
<evidence type="ECO:0000313" key="3">
    <source>
        <dbReference type="EMBL" id="KAA5416777.1"/>
    </source>
</evidence>
<dbReference type="Gene3D" id="3.20.20.100">
    <property type="entry name" value="NADP-dependent oxidoreductase domain"/>
    <property type="match status" value="1"/>
</dbReference>
<gene>
    <name evidence="3" type="ORF">F2Y81_15080</name>
</gene>
<evidence type="ECO:0000313" key="4">
    <source>
        <dbReference type="Proteomes" id="UP000448877"/>
    </source>
</evidence>
<dbReference type="EMBL" id="VVYV01000025">
    <property type="protein sequence ID" value="KAA5416777.1"/>
    <property type="molecule type" value="Genomic_DNA"/>
</dbReference>